<proteinExistence type="predicted"/>
<organism evidence="1 2">
    <name type="scientific">Tritrichomonas foetus</name>
    <dbReference type="NCBI Taxonomy" id="1144522"/>
    <lineage>
        <taxon>Eukaryota</taxon>
        <taxon>Metamonada</taxon>
        <taxon>Parabasalia</taxon>
        <taxon>Tritrichomonadida</taxon>
        <taxon>Tritrichomonadidae</taxon>
        <taxon>Tritrichomonas</taxon>
    </lineage>
</organism>
<name>A0A1J4J675_9EUKA</name>
<dbReference type="OrthoDB" id="5207264at2759"/>
<evidence type="ECO:0008006" key="3">
    <source>
        <dbReference type="Google" id="ProtNLM"/>
    </source>
</evidence>
<dbReference type="PANTHER" id="PTHR35609">
    <property type="entry name" value="MACRO DOMAIN-CONTAINING PROTEIN"/>
    <property type="match status" value="1"/>
</dbReference>
<gene>
    <name evidence="1" type="ORF">TRFO_12141</name>
</gene>
<dbReference type="RefSeq" id="XP_068346094.1">
    <property type="nucleotide sequence ID" value="XM_068496454.1"/>
</dbReference>
<evidence type="ECO:0000313" key="2">
    <source>
        <dbReference type="Proteomes" id="UP000179807"/>
    </source>
</evidence>
<dbReference type="PANTHER" id="PTHR35609:SF1">
    <property type="entry name" value="MACRO DOMAIN-CONTAINING PROTEIN"/>
    <property type="match status" value="1"/>
</dbReference>
<dbReference type="EMBL" id="MLAK01001448">
    <property type="protein sequence ID" value="OHS92957.1"/>
    <property type="molecule type" value="Genomic_DNA"/>
</dbReference>
<dbReference type="AlphaFoldDB" id="A0A1J4J675"/>
<evidence type="ECO:0000313" key="1">
    <source>
        <dbReference type="EMBL" id="OHS92957.1"/>
    </source>
</evidence>
<reference evidence="1" key="1">
    <citation type="submission" date="2016-10" db="EMBL/GenBank/DDBJ databases">
        <authorList>
            <person name="Benchimol M."/>
            <person name="Almeida L.G."/>
            <person name="Vasconcelos A.T."/>
            <person name="Perreira-Neves A."/>
            <person name="Rosa I.A."/>
            <person name="Tasca T."/>
            <person name="Bogo M.R."/>
            <person name="de Souza W."/>
        </authorList>
    </citation>
    <scope>NUCLEOTIDE SEQUENCE [LARGE SCALE GENOMIC DNA]</scope>
    <source>
        <strain evidence="1">K</strain>
    </source>
</reference>
<keyword evidence="2" id="KW-1185">Reference proteome</keyword>
<comment type="caution">
    <text evidence="1">The sequence shown here is derived from an EMBL/GenBank/DDBJ whole genome shotgun (WGS) entry which is preliminary data.</text>
</comment>
<accession>A0A1J4J675</accession>
<protein>
    <recommendedName>
        <fullName evidence="3">Macro domain-containing protein</fullName>
    </recommendedName>
</protein>
<dbReference type="VEuPathDB" id="TrichDB:TRFO_12141"/>
<dbReference type="GeneID" id="94831158"/>
<dbReference type="Proteomes" id="UP000179807">
    <property type="component" value="Unassembled WGS sequence"/>
</dbReference>
<sequence>MNVDWSNLNNYQVGVHQNCPITLKRSHNGFSLTTKDQITHQVYCSALNFQKNVITNRFTQALAENILMAEYRATILAAWDNSEKFPIYKGSKKCFLTLLGGGVFRNPFEIICRAISSCKDIIEGSGLDVYVVCFDDFCFNKTYPYLNKTIRETGGSIIEA</sequence>